<keyword evidence="15" id="KW-1185">Reference proteome</keyword>
<evidence type="ECO:0000256" key="5">
    <source>
        <dbReference type="ARBA" id="ARBA00022448"/>
    </source>
</evidence>
<comment type="similarity">
    <text evidence="3 12">Belongs to the PstS family.</text>
</comment>
<accession>G7W992</accession>
<dbReference type="GO" id="GO:0006817">
    <property type="term" value="P:phosphate ion transport"/>
    <property type="evidence" value="ECO:0007669"/>
    <property type="project" value="UniProtKB-UniRule"/>
</dbReference>
<sequence length="293" mass="30894">MFRSKSKIALVSTALIALLVLSGCGKTAEQTPEASSNNSNTATTIDKKTISSAGSTALQPLVKLAANEFMAKNDGVQVNLSGGGSMTGLNNVASGSIEIGNSDVITPDELKSAGLVDHQVCVAPFLLIVNKDVTIDNITKAQAADIFTGKITNWKDVGGQDEKISIIGRAASSGTRLNVEKIVMDGQKMTDAAAAQDSTGNLLTGVANTPGAIGYIDAAYLKDTVKALKFNGVAFSPEAVMNGDYPIYSYEHMYTKGEATGTVKLFLDYIMSNEFQDKFVEQTGFIPVSKMKK</sequence>
<evidence type="ECO:0000256" key="1">
    <source>
        <dbReference type="ARBA" id="ARBA00002841"/>
    </source>
</evidence>
<evidence type="ECO:0000256" key="2">
    <source>
        <dbReference type="ARBA" id="ARBA00004193"/>
    </source>
</evidence>
<gene>
    <name evidence="14" type="ordered locus">Desor_3229</name>
</gene>
<keyword evidence="8 12" id="KW-0732">Signal</keyword>
<protein>
    <recommendedName>
        <fullName evidence="12">Phosphate-binding protein</fullName>
    </recommendedName>
</protein>
<evidence type="ECO:0000256" key="9">
    <source>
        <dbReference type="ARBA" id="ARBA00023136"/>
    </source>
</evidence>
<dbReference type="CDD" id="cd13653">
    <property type="entry name" value="PBP2_phosphate_like_1"/>
    <property type="match status" value="1"/>
</dbReference>
<keyword evidence="6 12" id="KW-1003">Cell membrane</keyword>
<dbReference type="PANTHER" id="PTHR30570:SF4">
    <property type="entry name" value="PHOSPHATE-BINDING PROTEIN PSTS 1"/>
    <property type="match status" value="1"/>
</dbReference>
<evidence type="ECO:0000256" key="8">
    <source>
        <dbReference type="ARBA" id="ARBA00022729"/>
    </source>
</evidence>
<dbReference type="STRING" id="768706.Desor_3229"/>
<dbReference type="GO" id="GO:0005886">
    <property type="term" value="C:plasma membrane"/>
    <property type="evidence" value="ECO:0007669"/>
    <property type="project" value="UniProtKB-SubCell"/>
</dbReference>
<reference evidence="15" key="1">
    <citation type="submission" date="2011-11" db="EMBL/GenBank/DDBJ databases">
        <title>Complete sequence of Desulfosporosinus orientis DSM 765.</title>
        <authorList>
            <person name="Lucas S."/>
            <person name="Han J."/>
            <person name="Lapidus A."/>
            <person name="Cheng J.-F."/>
            <person name="Goodwin L."/>
            <person name="Pitluck S."/>
            <person name="Peters L."/>
            <person name="Ovchinnikova G."/>
            <person name="Teshima H."/>
            <person name="Detter J.C."/>
            <person name="Han C."/>
            <person name="Tapia R."/>
            <person name="Land M."/>
            <person name="Hauser L."/>
            <person name="Kyrpides N."/>
            <person name="Ivanova N."/>
            <person name="Pagani I."/>
            <person name="Pester M."/>
            <person name="Spring S."/>
            <person name="Ollivier B."/>
            <person name="Rattei T."/>
            <person name="Klenk H.-P."/>
            <person name="Wagner M."/>
            <person name="Loy A."/>
            <person name="Woyke T."/>
        </authorList>
    </citation>
    <scope>NUCLEOTIDE SEQUENCE [LARGE SCALE GENOMIC DNA]</scope>
    <source>
        <strain evidence="15">ATCC 19365 / DSM 765 / NCIMB 8382 / VKM B-1628</strain>
    </source>
</reference>
<dbReference type="InterPro" id="IPR024370">
    <property type="entry name" value="PBP_domain"/>
</dbReference>
<dbReference type="AlphaFoldDB" id="G7W992"/>
<feature type="chain" id="PRO_5027134370" description="Phosphate-binding protein" evidence="12">
    <location>
        <begin position="28"/>
        <end position="293"/>
    </location>
</feature>
<evidence type="ECO:0000256" key="11">
    <source>
        <dbReference type="ARBA" id="ARBA00023288"/>
    </source>
</evidence>
<organism evidence="14 15">
    <name type="scientific">Desulfosporosinus orientis (strain ATCC 19365 / DSM 765 / NCIMB 8382 / VKM B-1628 / Singapore I)</name>
    <name type="common">Desulfotomaculum orientis</name>
    <dbReference type="NCBI Taxonomy" id="768706"/>
    <lineage>
        <taxon>Bacteria</taxon>
        <taxon>Bacillati</taxon>
        <taxon>Bacillota</taxon>
        <taxon>Clostridia</taxon>
        <taxon>Eubacteriales</taxon>
        <taxon>Desulfitobacteriaceae</taxon>
        <taxon>Desulfosporosinus</taxon>
    </lineage>
</organism>
<dbReference type="PATRIC" id="fig|768706.3.peg.3256"/>
<evidence type="ECO:0000256" key="6">
    <source>
        <dbReference type="ARBA" id="ARBA00022475"/>
    </source>
</evidence>
<dbReference type="eggNOG" id="COG0226">
    <property type="taxonomic scope" value="Bacteria"/>
</dbReference>
<dbReference type="KEGG" id="dor:Desor_3229"/>
<dbReference type="Proteomes" id="UP000006346">
    <property type="component" value="Chromosome"/>
</dbReference>
<proteinExistence type="inferred from homology"/>
<feature type="signal peptide" evidence="12">
    <location>
        <begin position="1"/>
        <end position="27"/>
    </location>
</feature>
<dbReference type="RefSeq" id="WP_014185541.1">
    <property type="nucleotide sequence ID" value="NC_016584.1"/>
</dbReference>
<evidence type="ECO:0000256" key="12">
    <source>
        <dbReference type="RuleBase" id="RU367119"/>
    </source>
</evidence>
<evidence type="ECO:0000313" key="14">
    <source>
        <dbReference type="EMBL" id="AET68733.1"/>
    </source>
</evidence>
<keyword evidence="11 12" id="KW-0449">Lipoprotein</keyword>
<dbReference type="HOGENOM" id="CLU_026228_5_1_9"/>
<dbReference type="InterPro" id="IPR050811">
    <property type="entry name" value="Phosphate_ABC_transporter"/>
</dbReference>
<keyword evidence="10 12" id="KW-0564">Palmitate</keyword>
<comment type="subunit">
    <text evidence="4 12">The complex is composed of two ATP-binding proteins (PstB), two transmembrane proteins (PstC and PstA) and a solute-binding protein (PstS).</text>
</comment>
<feature type="domain" description="PBP" evidence="13">
    <location>
        <begin position="46"/>
        <end position="274"/>
    </location>
</feature>
<dbReference type="PROSITE" id="PS51257">
    <property type="entry name" value="PROKAR_LIPOPROTEIN"/>
    <property type="match status" value="1"/>
</dbReference>
<evidence type="ECO:0000259" key="13">
    <source>
        <dbReference type="Pfam" id="PF12849"/>
    </source>
</evidence>
<dbReference type="SUPFAM" id="SSF53850">
    <property type="entry name" value="Periplasmic binding protein-like II"/>
    <property type="match status" value="1"/>
</dbReference>
<keyword evidence="7 12" id="KW-0592">Phosphate transport</keyword>
<comment type="function">
    <text evidence="1">Part of the ABC transporter complex PstSACB involved in phosphate import.</text>
</comment>
<dbReference type="GO" id="GO:0042301">
    <property type="term" value="F:phosphate ion binding"/>
    <property type="evidence" value="ECO:0007669"/>
    <property type="project" value="UniProtKB-UniRule"/>
</dbReference>
<keyword evidence="5 12" id="KW-0813">Transport</keyword>
<evidence type="ECO:0000256" key="7">
    <source>
        <dbReference type="ARBA" id="ARBA00022592"/>
    </source>
</evidence>
<dbReference type="Gene3D" id="3.40.190.10">
    <property type="entry name" value="Periplasmic binding protein-like II"/>
    <property type="match status" value="2"/>
</dbReference>
<dbReference type="OrthoDB" id="9790048at2"/>
<comment type="function">
    <text evidence="12">Involved in the system for phosphate transport across the cytoplasmic membrane.</text>
</comment>
<dbReference type="PANTHER" id="PTHR30570">
    <property type="entry name" value="PERIPLASMIC PHOSPHATE BINDING COMPONENT OF PHOSPHATE ABC TRANSPORTER"/>
    <property type="match status" value="1"/>
</dbReference>
<evidence type="ECO:0000256" key="3">
    <source>
        <dbReference type="ARBA" id="ARBA00008725"/>
    </source>
</evidence>
<keyword evidence="9" id="KW-0472">Membrane</keyword>
<evidence type="ECO:0000256" key="4">
    <source>
        <dbReference type="ARBA" id="ARBA00011529"/>
    </source>
</evidence>
<dbReference type="Pfam" id="PF12849">
    <property type="entry name" value="PBP_like_2"/>
    <property type="match status" value="1"/>
</dbReference>
<dbReference type="EMBL" id="CP003108">
    <property type="protein sequence ID" value="AET68733.1"/>
    <property type="molecule type" value="Genomic_DNA"/>
</dbReference>
<evidence type="ECO:0000313" key="15">
    <source>
        <dbReference type="Proteomes" id="UP000006346"/>
    </source>
</evidence>
<name>G7W992_DESOD</name>
<comment type="subcellular location">
    <subcellularLocation>
        <location evidence="2 12">Cell membrane</location>
        <topology evidence="2 12">Lipid-anchor</topology>
    </subcellularLocation>
</comment>
<dbReference type="NCBIfam" id="TIGR02136">
    <property type="entry name" value="ptsS_2"/>
    <property type="match status" value="1"/>
</dbReference>
<reference evidence="14 15" key="2">
    <citation type="journal article" date="2012" name="J. Bacteriol.">
        <title>Complete genome sequences of Desulfosporosinus orientis DSM765T, Desulfosporosinus youngiae DSM17734T, Desulfosporosinus meridiei DSM13257T, and Desulfosporosinus acidiphilus DSM22704T.</title>
        <authorList>
            <person name="Pester M."/>
            <person name="Brambilla E."/>
            <person name="Alazard D."/>
            <person name="Rattei T."/>
            <person name="Weinmaier T."/>
            <person name="Han J."/>
            <person name="Lucas S."/>
            <person name="Lapidus A."/>
            <person name="Cheng J.F."/>
            <person name="Goodwin L."/>
            <person name="Pitluck S."/>
            <person name="Peters L."/>
            <person name="Ovchinnikova G."/>
            <person name="Teshima H."/>
            <person name="Detter J.C."/>
            <person name="Han C.S."/>
            <person name="Tapia R."/>
            <person name="Land M.L."/>
            <person name="Hauser L."/>
            <person name="Kyrpides N.C."/>
            <person name="Ivanova N.N."/>
            <person name="Pagani I."/>
            <person name="Huntmann M."/>
            <person name="Wei C.L."/>
            <person name="Davenport K.W."/>
            <person name="Daligault H."/>
            <person name="Chain P.S."/>
            <person name="Chen A."/>
            <person name="Mavromatis K."/>
            <person name="Markowitz V."/>
            <person name="Szeto E."/>
            <person name="Mikhailova N."/>
            <person name="Pati A."/>
            <person name="Wagner M."/>
            <person name="Woyke T."/>
            <person name="Ollivier B."/>
            <person name="Klenk H.P."/>
            <person name="Spring S."/>
            <person name="Loy A."/>
        </authorList>
    </citation>
    <scope>NUCLEOTIDE SEQUENCE [LARGE SCALE GENOMIC DNA]</scope>
    <source>
        <strain evidence="15">ATCC 19365 / DSM 765 / NCIMB 8382 / VKM B-1628</strain>
    </source>
</reference>
<dbReference type="InterPro" id="IPR011862">
    <property type="entry name" value="Phos-bd"/>
</dbReference>
<evidence type="ECO:0000256" key="10">
    <source>
        <dbReference type="ARBA" id="ARBA00023139"/>
    </source>
</evidence>